<keyword evidence="2" id="KW-1185">Reference proteome</keyword>
<proteinExistence type="predicted"/>
<dbReference type="AlphaFoldDB" id="A0A840TSE9"/>
<dbReference type="Proteomes" id="UP000557307">
    <property type="component" value="Unassembled WGS sequence"/>
</dbReference>
<comment type="caution">
    <text evidence="1">The sequence shown here is derived from an EMBL/GenBank/DDBJ whole genome shotgun (WGS) entry which is preliminary data.</text>
</comment>
<organism evidence="1 2">
    <name type="scientific">Rhabdobacter roseus</name>
    <dbReference type="NCBI Taxonomy" id="1655419"/>
    <lineage>
        <taxon>Bacteria</taxon>
        <taxon>Pseudomonadati</taxon>
        <taxon>Bacteroidota</taxon>
        <taxon>Cytophagia</taxon>
        <taxon>Cytophagales</taxon>
        <taxon>Cytophagaceae</taxon>
        <taxon>Rhabdobacter</taxon>
    </lineage>
</organism>
<protein>
    <submittedName>
        <fullName evidence="1">Uncharacterized protein</fullName>
    </submittedName>
</protein>
<evidence type="ECO:0000313" key="1">
    <source>
        <dbReference type="EMBL" id="MBB5284193.1"/>
    </source>
</evidence>
<dbReference type="EMBL" id="JACHGF010000003">
    <property type="protein sequence ID" value="MBB5284193.1"/>
    <property type="molecule type" value="Genomic_DNA"/>
</dbReference>
<accession>A0A840TSE9</accession>
<gene>
    <name evidence="1" type="ORF">HNQ92_002336</name>
</gene>
<evidence type="ECO:0000313" key="2">
    <source>
        <dbReference type="Proteomes" id="UP000557307"/>
    </source>
</evidence>
<reference evidence="1 2" key="1">
    <citation type="submission" date="2020-08" db="EMBL/GenBank/DDBJ databases">
        <title>Genomic Encyclopedia of Type Strains, Phase IV (KMG-IV): sequencing the most valuable type-strain genomes for metagenomic binning, comparative biology and taxonomic classification.</title>
        <authorList>
            <person name="Goeker M."/>
        </authorList>
    </citation>
    <scope>NUCLEOTIDE SEQUENCE [LARGE SCALE GENOMIC DNA]</scope>
    <source>
        <strain evidence="1 2">DSM 105074</strain>
    </source>
</reference>
<sequence>MTKLGYNHHIMKHPLEAKRLFRNSINYFAIISAKFSFLPKAVYDAGQFFC</sequence>
<name>A0A840TSE9_9BACT</name>